<proteinExistence type="predicted"/>
<keyword evidence="3" id="KW-1185">Reference proteome</keyword>
<evidence type="ECO:0000313" key="3">
    <source>
        <dbReference type="Proteomes" id="UP001152308"/>
    </source>
</evidence>
<keyword evidence="1" id="KW-0472">Membrane</keyword>
<comment type="caution">
    <text evidence="2">The sequence shown here is derived from an EMBL/GenBank/DDBJ whole genome shotgun (WGS) entry which is preliminary data.</text>
</comment>
<dbReference type="RefSeq" id="WP_139115536.1">
    <property type="nucleotide sequence ID" value="NZ_CBDRND010000007.1"/>
</dbReference>
<sequence>MSRQYVGRHRHAEGHEPAEAFSARFSRSVSDTTSYLINTAICLPSGIAFIAGLFCGHAIAG</sequence>
<gene>
    <name evidence="2" type="ORF">L2299_10395</name>
</gene>
<name>A0ABT6BTZ1_9ACTN</name>
<dbReference type="EMBL" id="JAKJLQ010000006">
    <property type="protein sequence ID" value="MDF6101463.1"/>
    <property type="molecule type" value="Genomic_DNA"/>
</dbReference>
<feature type="transmembrane region" description="Helical" evidence="1">
    <location>
        <begin position="35"/>
        <end position="60"/>
    </location>
</feature>
<accession>A0ABT6BTZ1</accession>
<keyword evidence="1" id="KW-1133">Transmembrane helix</keyword>
<evidence type="ECO:0000256" key="1">
    <source>
        <dbReference type="SAM" id="Phobius"/>
    </source>
</evidence>
<organism evidence="2 3">
    <name type="scientific">Gordonia hongkongensis</name>
    <dbReference type="NCBI Taxonomy" id="1701090"/>
    <lineage>
        <taxon>Bacteria</taxon>
        <taxon>Bacillati</taxon>
        <taxon>Actinomycetota</taxon>
        <taxon>Actinomycetes</taxon>
        <taxon>Mycobacteriales</taxon>
        <taxon>Gordoniaceae</taxon>
        <taxon>Gordonia</taxon>
    </lineage>
</organism>
<reference evidence="2" key="2">
    <citation type="submission" date="2022-01" db="EMBL/GenBank/DDBJ databases">
        <authorList>
            <person name="Sanchez-Suarez J."/>
            <person name="Villamil L."/>
            <person name="Diaz L.E."/>
        </authorList>
    </citation>
    <scope>NUCLEOTIDE SEQUENCE</scope>
    <source>
        <strain evidence="2">EUFUS-Z928</strain>
    </source>
</reference>
<reference evidence="2" key="1">
    <citation type="journal article" date="2022" name="Data Brief">
        <title>Draft genome sequence data of Gordonia hongkongensis strain EUFUS-Z928 isolated from the octocoral Eunicea fusca.</title>
        <authorList>
            <person name="Sanchez-Suarez J."/>
            <person name="Diaz L."/>
            <person name="Melo-Bolivar J."/>
            <person name="Villamil L."/>
        </authorList>
    </citation>
    <scope>NUCLEOTIDE SEQUENCE</scope>
    <source>
        <strain evidence="2">EUFUS-Z928</strain>
    </source>
</reference>
<evidence type="ECO:0000313" key="2">
    <source>
        <dbReference type="EMBL" id="MDF6101463.1"/>
    </source>
</evidence>
<protein>
    <submittedName>
        <fullName evidence="2">Uncharacterized protein</fullName>
    </submittedName>
</protein>
<dbReference type="Proteomes" id="UP001152308">
    <property type="component" value="Unassembled WGS sequence"/>
</dbReference>
<keyword evidence="1" id="KW-0812">Transmembrane</keyword>